<name>A0ABQ1UWI7_9BACT</name>
<organism evidence="1 2">
    <name type="scientific">Hymenobacter cavernae</name>
    <dbReference type="NCBI Taxonomy" id="2044852"/>
    <lineage>
        <taxon>Bacteria</taxon>
        <taxon>Pseudomonadati</taxon>
        <taxon>Bacteroidota</taxon>
        <taxon>Cytophagia</taxon>
        <taxon>Cytophagales</taxon>
        <taxon>Hymenobacteraceae</taxon>
        <taxon>Hymenobacter</taxon>
    </lineage>
</organism>
<sequence>MESVAYHAYLQDAAHGLTHEVEANGAVITCAYRPTDLLVAQDLAISRAVPAAELVDSLRRHYQGKTYCSLSLAQDGAEIENQFITNSTAYTNALAYLNTGIAADVFLVTPTLDSIPALASIYPRQYGTTGHSTVLLIFDTHQLDLSHGFHITFRGDQFNVGTLRFPFTASDLADLPTLRF</sequence>
<evidence type="ECO:0000313" key="1">
    <source>
        <dbReference type="EMBL" id="GGF27933.1"/>
    </source>
</evidence>
<proteinExistence type="predicted"/>
<dbReference type="RefSeq" id="WP_188816310.1">
    <property type="nucleotide sequence ID" value="NZ_BMHT01000013.1"/>
</dbReference>
<keyword evidence="2" id="KW-1185">Reference proteome</keyword>
<accession>A0ABQ1UWI7</accession>
<comment type="caution">
    <text evidence="1">The sequence shown here is derived from an EMBL/GenBank/DDBJ whole genome shotgun (WGS) entry which is preliminary data.</text>
</comment>
<evidence type="ECO:0000313" key="2">
    <source>
        <dbReference type="Proteomes" id="UP000632273"/>
    </source>
</evidence>
<dbReference type="EMBL" id="BMHT01000013">
    <property type="protein sequence ID" value="GGF27933.1"/>
    <property type="molecule type" value="Genomic_DNA"/>
</dbReference>
<protein>
    <submittedName>
        <fullName evidence="1">Uncharacterized protein</fullName>
    </submittedName>
</protein>
<gene>
    <name evidence="1" type="ORF">GCM10011383_44540</name>
</gene>
<dbReference type="Proteomes" id="UP000632273">
    <property type="component" value="Unassembled WGS sequence"/>
</dbReference>
<reference evidence="2" key="1">
    <citation type="journal article" date="2019" name="Int. J. Syst. Evol. Microbiol.">
        <title>The Global Catalogue of Microorganisms (GCM) 10K type strain sequencing project: providing services to taxonomists for standard genome sequencing and annotation.</title>
        <authorList>
            <consortium name="The Broad Institute Genomics Platform"/>
            <consortium name="The Broad Institute Genome Sequencing Center for Infectious Disease"/>
            <person name="Wu L."/>
            <person name="Ma J."/>
        </authorList>
    </citation>
    <scope>NUCLEOTIDE SEQUENCE [LARGE SCALE GENOMIC DNA]</scope>
    <source>
        <strain evidence="2">CGMCC 1.15197</strain>
    </source>
</reference>